<dbReference type="EMBL" id="DXBP01000064">
    <property type="protein sequence ID" value="HIZ43021.1"/>
    <property type="molecule type" value="Genomic_DNA"/>
</dbReference>
<accession>A0A9D2ET66</accession>
<feature type="domain" description="GmrSD restriction endonucleases N-terminal" evidence="2">
    <location>
        <begin position="898"/>
        <end position="1040"/>
    </location>
</feature>
<protein>
    <submittedName>
        <fullName evidence="4">DUF262 domain-containing protein</fullName>
    </submittedName>
</protein>
<dbReference type="InterPro" id="IPR004919">
    <property type="entry name" value="GmrSD_N"/>
</dbReference>
<reference evidence="4" key="2">
    <citation type="submission" date="2021-04" db="EMBL/GenBank/DDBJ databases">
        <authorList>
            <person name="Gilroy R."/>
        </authorList>
    </citation>
    <scope>NUCLEOTIDE SEQUENCE</scope>
    <source>
        <strain evidence="4">ChiSxjej1B13-11774</strain>
    </source>
</reference>
<dbReference type="InterPro" id="IPR011089">
    <property type="entry name" value="GmrSD_C"/>
</dbReference>
<feature type="compositionally biased region" description="Polar residues" evidence="1">
    <location>
        <begin position="257"/>
        <end position="274"/>
    </location>
</feature>
<dbReference type="Pfam" id="PF03235">
    <property type="entry name" value="GmrSD_N"/>
    <property type="match status" value="2"/>
</dbReference>
<evidence type="ECO:0000313" key="4">
    <source>
        <dbReference type="EMBL" id="HIZ43021.1"/>
    </source>
</evidence>
<proteinExistence type="predicted"/>
<reference evidence="4" key="1">
    <citation type="journal article" date="2021" name="PeerJ">
        <title>Extensive microbial diversity within the chicken gut microbiome revealed by metagenomics and culture.</title>
        <authorList>
            <person name="Gilroy R."/>
            <person name="Ravi A."/>
            <person name="Getino M."/>
            <person name="Pursley I."/>
            <person name="Horton D.L."/>
            <person name="Alikhan N.F."/>
            <person name="Baker D."/>
            <person name="Gharbi K."/>
            <person name="Hall N."/>
            <person name="Watson M."/>
            <person name="Adriaenssens E.M."/>
            <person name="Foster-Nyarko E."/>
            <person name="Jarju S."/>
            <person name="Secka A."/>
            <person name="Antonio M."/>
            <person name="Oren A."/>
            <person name="Chaudhuri R.R."/>
            <person name="La Ragione R."/>
            <person name="Hildebrand F."/>
            <person name="Pallen M.J."/>
        </authorList>
    </citation>
    <scope>NUCLEOTIDE SEQUENCE</scope>
    <source>
        <strain evidence="4">ChiSxjej1B13-11774</strain>
    </source>
</reference>
<dbReference type="PANTHER" id="PTHR35149:SF1">
    <property type="entry name" value="DUF5655 DOMAIN-CONTAINING PROTEIN"/>
    <property type="match status" value="1"/>
</dbReference>
<feature type="domain" description="GmrSD restriction endonucleases N-terminal" evidence="2">
    <location>
        <begin position="11"/>
        <end position="202"/>
    </location>
</feature>
<feature type="region of interest" description="Disordered" evidence="1">
    <location>
        <begin position="241"/>
        <end position="280"/>
    </location>
</feature>
<dbReference type="Pfam" id="PF07510">
    <property type="entry name" value="GmrSD_C"/>
    <property type="match status" value="1"/>
</dbReference>
<name>A0A9D2ET66_9FIRM</name>
<evidence type="ECO:0000259" key="2">
    <source>
        <dbReference type="Pfam" id="PF03235"/>
    </source>
</evidence>
<sequence>MSQEPKILSTSELLREYKNKLTLPDFQRDYVWKADQWGQLWEDLIHLADDGQHFMGSLTLQADNIGFRILDGQQRLTTLMVLLDFLTAQQGRLDPQLGNLFCANDSANVQYLDLLNPENTAGRKTRASAQCIQYRNIFQYFATRYSLAGHPGRAALLNKLKFRFFWLVTEIPSGSALGHQTFELLNATGKPLAYADFLLGYLLELAEQKQDLTGKEVKERWRALLGSLTAGELYVVEEPKILDTDTPEPDAGEAASSPDSSAETGASTNDTSSSRQREETFQPLKLKKYLNALQTVARLWEGSIPETVESFQDVLSLLCNTAPQDLTANCILTELEAWLPYYLALTNPLSTTYEKECFEQERYYLSTLRTAAVPMAMRVLRGWEKGRFSSRDVAAILGAAVRFSLYLRIYVSRVGSGLQNVRQKLAMLDYILAALQLPKDTLTVSQVLGILMGGTEWKLTEAPLRTFSYSSSVSKVLLCIAYHRDGRQPSIAEWERQNSQPFQVEHMVARNLQGGEFSKYGFDVSTIDQPANLLLLEQSLNNTLNNLPPEEKLAREDGWKRSCLFNYYQQLSTFPDGPDHWPALYTCQKRRMQDLWDGFRDYMGTPQKIEQKPVPILWVHKNAGRVQKLEPCTDGLPGRTPSRNLLLYSLNSDLQLQTEPKREKELERVYLCTTRSDTIYYMDSEGLHKSDGQLLSHEGAMMNTDPSIKNLAALFLRFLIAEEAGVPPISTALGNLLKEEPLYGMLAFQPVGTEKPNLQEHCDDQNVAWNPISLAELIQSPQECGTVWLNPKFSGPEFSRRLHIFYQRYQQISPSNRFGFWVETKTPTLQLLGQEDEQEMYYVPYLNIGDEDLYRGFLEQSCKGSARQKTTPPLLTNSFSRWFRAERKSLMDLLQLPLQIPEYQRTYVWNRQNRLELRNRLLNEEGDIDCGIVILCRSTASGFYDLVDGQQRLTTLDAFCQYAMTFCSKDLPLKSEIVNFPEEVGIDQESLAACLKRVHFTVLYLEGEDLPIICPYQVFSAINGKGKKLTTSEKLKNLLFEKLESNTLGCKKKEVADLLRDTRFPKAWVEKNNKCHISDEELYRVCKNDLAASDKLKDFLACGEIYKRYFNSIPNDASPALKTELLFYRSLEITTGDALLLSWLCEQNRVETGDVTRKLKKLNMLYFLLYVMDRNGNDKKSINGKLPKLVGCNTDPAIRCNEQTLLNEALTTQTDPKIVWDQYVTTYDYGNARKAVARFLLLQIERWLGLPEDDLQRYLAGQKSDLVEVEHIHPISTPDTSLRMNSLENICLLEKSINISVSDLPLEGKLHPAEQSRHCYKDSRLKMPAMFYADSQKSIARWYSPNTKHYEKAGAEARAEELWKMVGSAFAEALQSILPSA</sequence>
<evidence type="ECO:0000313" key="5">
    <source>
        <dbReference type="Proteomes" id="UP000824048"/>
    </source>
</evidence>
<feature type="domain" description="GmrSD restriction endonucleases C-terminal" evidence="3">
    <location>
        <begin position="465"/>
        <end position="555"/>
    </location>
</feature>
<gene>
    <name evidence="4" type="ORF">H9811_10740</name>
</gene>
<evidence type="ECO:0000256" key="1">
    <source>
        <dbReference type="SAM" id="MobiDB-lite"/>
    </source>
</evidence>
<evidence type="ECO:0000259" key="3">
    <source>
        <dbReference type="Pfam" id="PF07510"/>
    </source>
</evidence>
<organism evidence="4 5">
    <name type="scientific">Candidatus Gemmiger excrementigallinarum</name>
    <dbReference type="NCBI Taxonomy" id="2838609"/>
    <lineage>
        <taxon>Bacteria</taxon>
        <taxon>Bacillati</taxon>
        <taxon>Bacillota</taxon>
        <taxon>Clostridia</taxon>
        <taxon>Eubacteriales</taxon>
        <taxon>Gemmiger</taxon>
    </lineage>
</organism>
<comment type="caution">
    <text evidence="4">The sequence shown here is derived from an EMBL/GenBank/DDBJ whole genome shotgun (WGS) entry which is preliminary data.</text>
</comment>
<dbReference type="Proteomes" id="UP000824048">
    <property type="component" value="Unassembled WGS sequence"/>
</dbReference>
<dbReference type="PANTHER" id="PTHR35149">
    <property type="entry name" value="SLL5132 PROTEIN"/>
    <property type="match status" value="1"/>
</dbReference>